<gene>
    <name evidence="2" type="ORF">EJB05_42155</name>
</gene>
<sequence>MAVSMPATMASHALDAPTATRLPIAGDDAGRGAEDENDVVAVPPLSTTPTQVADDEDDADLKLSKAPPRSSSSTRQYRCQAQDDVA</sequence>
<dbReference type="AlphaFoldDB" id="A0A5J9TBH7"/>
<keyword evidence="3" id="KW-1185">Reference proteome</keyword>
<dbReference type="EMBL" id="RWGY01000039">
    <property type="protein sequence ID" value="TVU08743.1"/>
    <property type="molecule type" value="Genomic_DNA"/>
</dbReference>
<dbReference type="Gramene" id="TVU08743">
    <property type="protein sequence ID" value="TVU08743"/>
    <property type="gene ID" value="EJB05_42155"/>
</dbReference>
<feature type="region of interest" description="Disordered" evidence="1">
    <location>
        <begin position="1"/>
        <end position="86"/>
    </location>
</feature>
<proteinExistence type="predicted"/>
<evidence type="ECO:0000313" key="3">
    <source>
        <dbReference type="Proteomes" id="UP000324897"/>
    </source>
</evidence>
<feature type="non-terminal residue" evidence="2">
    <location>
        <position position="86"/>
    </location>
</feature>
<name>A0A5J9TBH7_9POAL</name>
<evidence type="ECO:0000256" key="1">
    <source>
        <dbReference type="SAM" id="MobiDB-lite"/>
    </source>
</evidence>
<accession>A0A5J9TBH7</accession>
<reference evidence="2 3" key="1">
    <citation type="journal article" date="2019" name="Sci. Rep.">
        <title>A high-quality genome of Eragrostis curvula grass provides insights into Poaceae evolution and supports new strategies to enhance forage quality.</title>
        <authorList>
            <person name="Carballo J."/>
            <person name="Santos B.A.C.M."/>
            <person name="Zappacosta D."/>
            <person name="Garbus I."/>
            <person name="Selva J.P."/>
            <person name="Gallo C.A."/>
            <person name="Diaz A."/>
            <person name="Albertini E."/>
            <person name="Caccamo M."/>
            <person name="Echenique V."/>
        </authorList>
    </citation>
    <scope>NUCLEOTIDE SEQUENCE [LARGE SCALE GENOMIC DNA]</scope>
    <source>
        <strain evidence="3">cv. Victoria</strain>
        <tissue evidence="2">Leaf</tissue>
    </source>
</reference>
<evidence type="ECO:0000313" key="2">
    <source>
        <dbReference type="EMBL" id="TVU08743.1"/>
    </source>
</evidence>
<protein>
    <submittedName>
        <fullName evidence="2">Uncharacterized protein</fullName>
    </submittedName>
</protein>
<comment type="caution">
    <text evidence="2">The sequence shown here is derived from an EMBL/GenBank/DDBJ whole genome shotgun (WGS) entry which is preliminary data.</text>
</comment>
<feature type="compositionally biased region" description="Polar residues" evidence="1">
    <location>
        <begin position="69"/>
        <end position="79"/>
    </location>
</feature>
<organism evidence="2 3">
    <name type="scientific">Eragrostis curvula</name>
    <name type="common">weeping love grass</name>
    <dbReference type="NCBI Taxonomy" id="38414"/>
    <lineage>
        <taxon>Eukaryota</taxon>
        <taxon>Viridiplantae</taxon>
        <taxon>Streptophyta</taxon>
        <taxon>Embryophyta</taxon>
        <taxon>Tracheophyta</taxon>
        <taxon>Spermatophyta</taxon>
        <taxon>Magnoliopsida</taxon>
        <taxon>Liliopsida</taxon>
        <taxon>Poales</taxon>
        <taxon>Poaceae</taxon>
        <taxon>PACMAD clade</taxon>
        <taxon>Chloridoideae</taxon>
        <taxon>Eragrostideae</taxon>
        <taxon>Eragrostidinae</taxon>
        <taxon>Eragrostis</taxon>
    </lineage>
</organism>
<dbReference type="Proteomes" id="UP000324897">
    <property type="component" value="Chromosome 3"/>
</dbReference>